<name>A0A1C3NXT4_9ACTN</name>
<sequence>MGRVATTEDYVGPLVFLASDASAFITGQILHVDGGWTIKGDFPSMADYSFETDRRRG</sequence>
<dbReference type="InterPro" id="IPR002347">
    <property type="entry name" value="SDR_fam"/>
</dbReference>
<organism evidence="1 2">
    <name type="scientific">Candidatus Protofrankia californiensis</name>
    <dbReference type="NCBI Taxonomy" id="1839754"/>
    <lineage>
        <taxon>Bacteria</taxon>
        <taxon>Bacillati</taxon>
        <taxon>Actinomycetota</taxon>
        <taxon>Actinomycetes</taxon>
        <taxon>Frankiales</taxon>
        <taxon>Frankiaceae</taxon>
        <taxon>Protofrankia</taxon>
    </lineage>
</organism>
<protein>
    <recommendedName>
        <fullName evidence="3">Short-chain dehydrogenase/reductase SDR</fullName>
    </recommendedName>
</protein>
<evidence type="ECO:0000313" key="2">
    <source>
        <dbReference type="Proteomes" id="UP000199013"/>
    </source>
</evidence>
<evidence type="ECO:0008006" key="3">
    <source>
        <dbReference type="Google" id="ProtNLM"/>
    </source>
</evidence>
<reference evidence="2" key="1">
    <citation type="submission" date="2016-02" db="EMBL/GenBank/DDBJ databases">
        <authorList>
            <person name="Wibberg D."/>
        </authorList>
    </citation>
    <scope>NUCLEOTIDE SEQUENCE [LARGE SCALE GENOMIC DNA]</scope>
</reference>
<proteinExistence type="predicted"/>
<dbReference type="AlphaFoldDB" id="A0A1C3NXT4"/>
<dbReference type="EMBL" id="FLUV01001054">
    <property type="protein sequence ID" value="SBW22364.1"/>
    <property type="molecule type" value="Genomic_DNA"/>
</dbReference>
<dbReference type="Gene3D" id="3.40.50.720">
    <property type="entry name" value="NAD(P)-binding Rossmann-like Domain"/>
    <property type="match status" value="1"/>
</dbReference>
<dbReference type="Pfam" id="PF13561">
    <property type="entry name" value="adh_short_C2"/>
    <property type="match status" value="1"/>
</dbReference>
<dbReference type="SUPFAM" id="SSF51735">
    <property type="entry name" value="NAD(P)-binding Rossmann-fold domains"/>
    <property type="match status" value="1"/>
</dbReference>
<gene>
    <name evidence="1" type="ORF">FDG2_2521</name>
</gene>
<evidence type="ECO:0000313" key="1">
    <source>
        <dbReference type="EMBL" id="SBW22364.1"/>
    </source>
</evidence>
<accession>A0A1C3NXT4</accession>
<dbReference type="Proteomes" id="UP000199013">
    <property type="component" value="Unassembled WGS sequence"/>
</dbReference>
<keyword evidence="2" id="KW-1185">Reference proteome</keyword>
<dbReference type="InterPro" id="IPR036291">
    <property type="entry name" value="NAD(P)-bd_dom_sf"/>
</dbReference>